<feature type="domain" description="Histidine kinase" evidence="4">
    <location>
        <begin position="339"/>
        <end position="539"/>
    </location>
</feature>
<dbReference type="Pfam" id="PF00512">
    <property type="entry name" value="HisKA"/>
    <property type="match status" value="1"/>
</dbReference>
<sequence>MHFDDRLATVLRSRADGPVTSRIQFRQLLDLLGTLPPDATGSQVDAAYDRLADLVRAIPTESRSAIIRETGLRLRSTRLVAALASADPAQAASALANAQLAEEQWLDLIPALPLGARGHIRQRRDLGARVEALLARLGIGDRALPPTQGTADMPLAPAAPSVAEADVLPPEPAKPPLDGIGALVRKIEAYRRSKQVIEGSVPADSPRLPLGEDLAAAFPAEARAFDFATDASGRVVWTDPGVAPMAVGLLLGSRASESPATCGADMLQAMRRLQPLSGARLHITGAPAIAGDWQVDAVPAFDPLSGRFGGYRGRMRRPAAAAAGTLAPSRDTEAERLRQALHELRTPVNAIQGFAEVIQQQLFGPTPHEYRALAAGIAGDAARMLAAFEELERLARLDSKVLELEGGETPLDQIVAGTVAQLDAHTRSRGSGFDLRIEDDGLLLPLARIEVERIVWRLLATLGGTAAPGERLKLRLRRKGDAIRLTVALPAALAAKDDAGLFTAATGSVPQVVAAGVFGVGFALRLVRAEASAAGGKLERHKDRLRLELPGLTPALQDHSDSEAGTMAG</sequence>
<evidence type="ECO:0000256" key="1">
    <source>
        <dbReference type="ARBA" id="ARBA00000085"/>
    </source>
</evidence>
<protein>
    <recommendedName>
        <fullName evidence="2">histidine kinase</fullName>
        <ecNumber evidence="2">2.7.13.3</ecNumber>
    </recommendedName>
</protein>
<evidence type="ECO:0000313" key="6">
    <source>
        <dbReference type="Proteomes" id="UP000634139"/>
    </source>
</evidence>
<keyword evidence="6" id="KW-1185">Reference proteome</keyword>
<name>A0A918RMX5_9SPHN</name>
<dbReference type="Proteomes" id="UP000634139">
    <property type="component" value="Unassembled WGS sequence"/>
</dbReference>
<dbReference type="EMBL" id="BMZD01000007">
    <property type="protein sequence ID" value="GHA04420.1"/>
    <property type="molecule type" value="Genomic_DNA"/>
</dbReference>
<dbReference type="InterPro" id="IPR003661">
    <property type="entry name" value="HisK_dim/P_dom"/>
</dbReference>
<gene>
    <name evidence="5" type="ORF">GCM10011617_26850</name>
</gene>
<evidence type="ECO:0000256" key="2">
    <source>
        <dbReference type="ARBA" id="ARBA00012438"/>
    </source>
</evidence>
<dbReference type="RefSeq" id="WP_189542395.1">
    <property type="nucleotide sequence ID" value="NZ_BMZD01000007.1"/>
</dbReference>
<dbReference type="GO" id="GO:0000155">
    <property type="term" value="F:phosphorelay sensor kinase activity"/>
    <property type="evidence" value="ECO:0007669"/>
    <property type="project" value="InterPro"/>
</dbReference>
<evidence type="ECO:0000313" key="5">
    <source>
        <dbReference type="EMBL" id="GHA04420.1"/>
    </source>
</evidence>
<proteinExistence type="predicted"/>
<organism evidence="5 6">
    <name type="scientific">Novosphingobium arvoryzae</name>
    <dbReference type="NCBI Taxonomy" id="1256514"/>
    <lineage>
        <taxon>Bacteria</taxon>
        <taxon>Pseudomonadati</taxon>
        <taxon>Pseudomonadota</taxon>
        <taxon>Alphaproteobacteria</taxon>
        <taxon>Sphingomonadales</taxon>
        <taxon>Sphingomonadaceae</taxon>
        <taxon>Novosphingobium</taxon>
    </lineage>
</organism>
<dbReference type="CDD" id="cd00082">
    <property type="entry name" value="HisKA"/>
    <property type="match status" value="1"/>
</dbReference>
<accession>A0A918RMX5</accession>
<dbReference type="AlphaFoldDB" id="A0A918RMX5"/>
<dbReference type="EC" id="2.7.13.3" evidence="2"/>
<feature type="region of interest" description="Disordered" evidence="3">
    <location>
        <begin position="549"/>
        <end position="569"/>
    </location>
</feature>
<comment type="catalytic activity">
    <reaction evidence="1">
        <text>ATP + protein L-histidine = ADP + protein N-phospho-L-histidine.</text>
        <dbReference type="EC" id="2.7.13.3"/>
    </reaction>
</comment>
<reference evidence="5" key="2">
    <citation type="submission" date="2020-09" db="EMBL/GenBank/DDBJ databases">
        <authorList>
            <person name="Sun Q."/>
            <person name="Kim S."/>
        </authorList>
    </citation>
    <scope>NUCLEOTIDE SEQUENCE</scope>
    <source>
        <strain evidence="5">KCTC 32422</strain>
    </source>
</reference>
<reference evidence="5" key="1">
    <citation type="journal article" date="2014" name="Int. J. Syst. Evol. Microbiol.">
        <title>Complete genome sequence of Corynebacterium casei LMG S-19264T (=DSM 44701T), isolated from a smear-ripened cheese.</title>
        <authorList>
            <consortium name="US DOE Joint Genome Institute (JGI-PGF)"/>
            <person name="Walter F."/>
            <person name="Albersmeier A."/>
            <person name="Kalinowski J."/>
            <person name="Ruckert C."/>
        </authorList>
    </citation>
    <scope>NUCLEOTIDE SEQUENCE</scope>
    <source>
        <strain evidence="5">KCTC 32422</strain>
    </source>
</reference>
<dbReference type="InterPro" id="IPR036097">
    <property type="entry name" value="HisK_dim/P_sf"/>
</dbReference>
<dbReference type="SUPFAM" id="SSF47384">
    <property type="entry name" value="Homodimeric domain of signal transducing histidine kinase"/>
    <property type="match status" value="1"/>
</dbReference>
<dbReference type="SMART" id="SM00388">
    <property type="entry name" value="HisKA"/>
    <property type="match status" value="1"/>
</dbReference>
<dbReference type="Gene3D" id="1.10.287.130">
    <property type="match status" value="1"/>
</dbReference>
<dbReference type="PROSITE" id="PS50109">
    <property type="entry name" value="HIS_KIN"/>
    <property type="match status" value="1"/>
</dbReference>
<dbReference type="InterPro" id="IPR005467">
    <property type="entry name" value="His_kinase_dom"/>
</dbReference>
<comment type="caution">
    <text evidence="5">The sequence shown here is derived from an EMBL/GenBank/DDBJ whole genome shotgun (WGS) entry which is preliminary data.</text>
</comment>
<evidence type="ECO:0000259" key="4">
    <source>
        <dbReference type="PROSITE" id="PS50109"/>
    </source>
</evidence>
<evidence type="ECO:0000256" key="3">
    <source>
        <dbReference type="SAM" id="MobiDB-lite"/>
    </source>
</evidence>